<reference evidence="1" key="1">
    <citation type="submission" date="2022-12" db="EMBL/GenBank/DDBJ databases">
        <authorList>
            <person name="Alioto T."/>
            <person name="Alioto T."/>
            <person name="Gomez Garrido J."/>
        </authorList>
    </citation>
    <scope>NUCLEOTIDE SEQUENCE</scope>
</reference>
<accession>A0AA35K7K4</accession>
<protein>
    <submittedName>
        <fullName evidence="1">Uncharacterized protein</fullName>
    </submittedName>
</protein>
<name>A0AA35K7K4_9SAUR</name>
<gene>
    <name evidence="1" type="ORF">PODLI_1B017309</name>
</gene>
<evidence type="ECO:0000313" key="2">
    <source>
        <dbReference type="Proteomes" id="UP001178461"/>
    </source>
</evidence>
<dbReference type="Proteomes" id="UP001178461">
    <property type="component" value="Chromosome 4"/>
</dbReference>
<keyword evidence="2" id="KW-1185">Reference proteome</keyword>
<sequence>MDDEDDDDVVLAKQENEEKNGVTLQSHVPISFCVRLSWDPDYLLPLEFVGYLKPSFEDLLWVHRRPESKLSQK</sequence>
<dbReference type="AlphaFoldDB" id="A0AA35K7K4"/>
<dbReference type="EMBL" id="OX395129">
    <property type="protein sequence ID" value="CAI5772214.1"/>
    <property type="molecule type" value="Genomic_DNA"/>
</dbReference>
<proteinExistence type="predicted"/>
<organism evidence="1 2">
    <name type="scientific">Podarcis lilfordi</name>
    <name type="common">Lilford's wall lizard</name>
    <dbReference type="NCBI Taxonomy" id="74358"/>
    <lineage>
        <taxon>Eukaryota</taxon>
        <taxon>Metazoa</taxon>
        <taxon>Chordata</taxon>
        <taxon>Craniata</taxon>
        <taxon>Vertebrata</taxon>
        <taxon>Euteleostomi</taxon>
        <taxon>Lepidosauria</taxon>
        <taxon>Squamata</taxon>
        <taxon>Bifurcata</taxon>
        <taxon>Unidentata</taxon>
        <taxon>Episquamata</taxon>
        <taxon>Laterata</taxon>
        <taxon>Lacertibaenia</taxon>
        <taxon>Lacertidae</taxon>
        <taxon>Podarcis</taxon>
    </lineage>
</organism>
<evidence type="ECO:0000313" key="1">
    <source>
        <dbReference type="EMBL" id="CAI5772214.1"/>
    </source>
</evidence>